<dbReference type="GO" id="GO:0003682">
    <property type="term" value="F:chromatin binding"/>
    <property type="evidence" value="ECO:0007669"/>
    <property type="project" value="TreeGrafter"/>
</dbReference>
<evidence type="ECO:0000313" key="4">
    <source>
        <dbReference type="Proteomes" id="UP000007875"/>
    </source>
</evidence>
<evidence type="ECO:0000256" key="2">
    <source>
        <dbReference type="SAM" id="MobiDB-lite"/>
    </source>
</evidence>
<reference evidence="4" key="1">
    <citation type="submission" date="2003-08" db="EMBL/GenBank/DDBJ databases">
        <authorList>
            <person name="Birren B."/>
            <person name="Nusbaum C."/>
            <person name="Abebe A."/>
            <person name="Abouelleil A."/>
            <person name="Adekoya E."/>
            <person name="Ait-zahra M."/>
            <person name="Allen N."/>
            <person name="Allen T."/>
            <person name="An P."/>
            <person name="Anderson M."/>
            <person name="Anderson S."/>
            <person name="Arachchi H."/>
            <person name="Armbruster J."/>
            <person name="Bachantsang P."/>
            <person name="Baldwin J."/>
            <person name="Barry A."/>
            <person name="Bayul T."/>
            <person name="Blitshsteyn B."/>
            <person name="Bloom T."/>
            <person name="Blye J."/>
            <person name="Boguslavskiy L."/>
            <person name="Borowsky M."/>
            <person name="Boukhgalter B."/>
            <person name="Brunache A."/>
            <person name="Butler J."/>
            <person name="Calixte N."/>
            <person name="Calvo S."/>
            <person name="Camarata J."/>
            <person name="Campo K."/>
            <person name="Chang J."/>
            <person name="Cheshatsang Y."/>
            <person name="Citroen M."/>
            <person name="Collymore A."/>
            <person name="Considine T."/>
            <person name="Cook A."/>
            <person name="Cooke P."/>
            <person name="Corum B."/>
            <person name="Cuomo C."/>
            <person name="David R."/>
            <person name="Dawoe T."/>
            <person name="Degray S."/>
            <person name="Dodge S."/>
            <person name="Dooley K."/>
            <person name="Dorje P."/>
            <person name="Dorjee K."/>
            <person name="Dorris L."/>
            <person name="Duffey N."/>
            <person name="Dupes A."/>
            <person name="Elkins T."/>
            <person name="Engels R."/>
            <person name="Erickson J."/>
            <person name="Farina A."/>
            <person name="Faro S."/>
            <person name="Ferreira P."/>
            <person name="Fischer H."/>
            <person name="Fitzgerald M."/>
            <person name="Foley K."/>
            <person name="Gage D."/>
            <person name="Galagan J."/>
            <person name="Gearin G."/>
            <person name="Gnerre S."/>
            <person name="Gnirke A."/>
            <person name="Goyette A."/>
            <person name="Graham J."/>
            <person name="Grandbois E."/>
            <person name="Gyaltsen K."/>
            <person name="Hafez N."/>
            <person name="Hagopian D."/>
            <person name="Hagos B."/>
            <person name="Hall J."/>
            <person name="Hatcher B."/>
            <person name="Heller A."/>
            <person name="Higgins H."/>
            <person name="Honan T."/>
            <person name="Horn A."/>
            <person name="Houde N."/>
            <person name="Hughes L."/>
            <person name="Hulme W."/>
            <person name="Husby E."/>
            <person name="Iliev I."/>
            <person name="Jaffe D."/>
            <person name="Jones C."/>
            <person name="Kamal M."/>
            <person name="Kamat A."/>
            <person name="Kamvysselis M."/>
            <person name="Karlsson E."/>
            <person name="Kells C."/>
            <person name="Kieu A."/>
            <person name="Kisner P."/>
            <person name="Kodira C."/>
            <person name="Kulbokas E."/>
            <person name="Labutti K."/>
            <person name="Lama D."/>
            <person name="Landers T."/>
            <person name="Leger J."/>
            <person name="Levine S."/>
            <person name="Lewis D."/>
            <person name="Lewis T."/>
            <person name="Lindblad-toh K."/>
            <person name="Liu X."/>
            <person name="Lokyitsang T."/>
            <person name="Lokyitsang Y."/>
            <person name="Lucien O."/>
            <person name="Lui A."/>
            <person name="Ma L.J."/>
            <person name="Mabbitt R."/>
            <person name="Macdonald J."/>
            <person name="Maclean C."/>
            <person name="Major J."/>
            <person name="Manning J."/>
            <person name="Marabella R."/>
            <person name="Maru K."/>
            <person name="Matthews C."/>
            <person name="Mauceli E."/>
            <person name="Mccarthy M."/>
            <person name="Mcdonough S."/>
            <person name="Mcghee T."/>
            <person name="Meldrim J."/>
            <person name="Meneus L."/>
            <person name="Mesirov J."/>
            <person name="Mihalev A."/>
            <person name="Mihova T."/>
            <person name="Mikkelsen T."/>
            <person name="Mlenga V."/>
            <person name="Moru K."/>
            <person name="Mozes J."/>
            <person name="Mulrain L."/>
            <person name="Munson G."/>
            <person name="Naylor J."/>
            <person name="Newes C."/>
            <person name="Nguyen C."/>
            <person name="Nguyen N."/>
            <person name="Nguyen T."/>
            <person name="Nicol R."/>
            <person name="Nielsen C."/>
            <person name="Nizzari M."/>
            <person name="Norbu C."/>
            <person name="Norbu N."/>
            <person name="O'donnell P."/>
            <person name="Okoawo O."/>
            <person name="O'leary S."/>
            <person name="Omotosho B."/>
            <person name="O'neill K."/>
            <person name="Osman S."/>
            <person name="Parker S."/>
            <person name="Perrin D."/>
            <person name="Phunkhang P."/>
            <person name="Piqani B."/>
            <person name="Purcell S."/>
            <person name="Rachupka T."/>
            <person name="Ramasamy U."/>
            <person name="Rameau R."/>
            <person name="Ray V."/>
            <person name="Raymond C."/>
            <person name="Retta R."/>
            <person name="Richardson S."/>
            <person name="Rise C."/>
            <person name="Rodriguez J."/>
            <person name="Rogers J."/>
            <person name="Rogov P."/>
            <person name="Rutman M."/>
            <person name="Schupbach R."/>
            <person name="Seaman C."/>
            <person name="Settipalli S."/>
            <person name="Sharpe T."/>
            <person name="Sheridan J."/>
            <person name="Sherpa N."/>
            <person name="Shi J."/>
            <person name="Smirnov S."/>
            <person name="Smith C."/>
            <person name="Sougnez C."/>
            <person name="Spencer B."/>
            <person name="Stalker J."/>
            <person name="Stange-thomann N."/>
            <person name="Stavropoulos S."/>
            <person name="Stetson K."/>
            <person name="Stone C."/>
            <person name="Stone S."/>
            <person name="Stubbs M."/>
            <person name="Talamas J."/>
            <person name="Tchuinga P."/>
            <person name="Tenzing P."/>
            <person name="Tesfaye S."/>
            <person name="Theodore J."/>
            <person name="Thoulutsang Y."/>
            <person name="Topham K."/>
            <person name="Towey S."/>
            <person name="Tsamla T."/>
            <person name="Tsomo N."/>
            <person name="Vallee D."/>
            <person name="Vassiliev H."/>
            <person name="Venkataraman V."/>
            <person name="Vinson J."/>
            <person name="Vo A."/>
            <person name="Wade C."/>
            <person name="Wang S."/>
            <person name="Wangchuk T."/>
            <person name="Wangdi T."/>
            <person name="Whittaker C."/>
            <person name="Wilkinson J."/>
            <person name="Wu Y."/>
            <person name="Wyman D."/>
            <person name="Yadav S."/>
            <person name="Yang S."/>
            <person name="Yang X."/>
            <person name="Yeager S."/>
            <person name="Yee E."/>
            <person name="Young G."/>
            <person name="Zainoun J."/>
            <person name="Zembeck L."/>
            <person name="Zimmer A."/>
            <person name="Zody M."/>
            <person name="Lander E."/>
        </authorList>
    </citation>
    <scope>NUCLEOTIDE SEQUENCE [LARGE SCALE GENOMIC DNA]</scope>
</reference>
<accession>H2YHP6</accession>
<dbReference type="GeneTree" id="ENSGT00950000182972"/>
<feature type="compositionally biased region" description="Pro residues" evidence="2">
    <location>
        <begin position="135"/>
        <end position="173"/>
    </location>
</feature>
<dbReference type="GO" id="GO:0005634">
    <property type="term" value="C:nucleus"/>
    <property type="evidence" value="ECO:0007669"/>
    <property type="project" value="TreeGrafter"/>
</dbReference>
<sequence>MKELARRFALTFGLDQVKTRDAVAELHREGIVFALKRDESMFNETEPPANLTFLGILVEFSAKLMKQDKRTVLQYLDKHISPHQLSNQESLWIPLVTYRNSLLQGAGMDDDARPTAGKGRRGRRKKNMDGDFEAPPTPISPATPMHQPPTPMTPQMQPPMTPQAPMTPQPPMTPQNVMGQPQLSSTVMRGDQMRIQEDHMMEYQPQQTIINTPMQMNPGQNHPIPQEYHQMGYTMPQPSPIPQMGTPQHAPPQYMHPGTPSGMYQQNSGADFQTVMSPMTQPGMQSQPQYYGN</sequence>
<evidence type="ECO:0000256" key="1">
    <source>
        <dbReference type="ARBA" id="ARBA00005486"/>
    </source>
</evidence>
<dbReference type="PANTHER" id="PTHR11199">
    <property type="entry name" value="STROMAL ANTIGEN"/>
    <property type="match status" value="1"/>
</dbReference>
<dbReference type="AlphaFoldDB" id="H2YHP6"/>
<keyword evidence="4" id="KW-1185">Reference proteome</keyword>
<dbReference type="InterPro" id="IPR039662">
    <property type="entry name" value="Cohesin_Scc3/SA"/>
</dbReference>
<reference evidence="3" key="2">
    <citation type="submission" date="2025-08" db="UniProtKB">
        <authorList>
            <consortium name="Ensembl"/>
        </authorList>
    </citation>
    <scope>IDENTIFICATION</scope>
</reference>
<feature type="region of interest" description="Disordered" evidence="2">
    <location>
        <begin position="105"/>
        <end position="175"/>
    </location>
</feature>
<feature type="compositionally biased region" description="Polar residues" evidence="2">
    <location>
        <begin position="262"/>
        <end position="293"/>
    </location>
</feature>
<evidence type="ECO:0000313" key="3">
    <source>
        <dbReference type="Ensembl" id="ENSCSAVP00000004845.1"/>
    </source>
</evidence>
<name>H2YHP6_CIOSA</name>
<dbReference type="GO" id="GO:0008278">
    <property type="term" value="C:cohesin complex"/>
    <property type="evidence" value="ECO:0007669"/>
    <property type="project" value="TreeGrafter"/>
</dbReference>
<dbReference type="Proteomes" id="UP000007875">
    <property type="component" value="Unassembled WGS sequence"/>
</dbReference>
<proteinExistence type="inferred from homology"/>
<dbReference type="GO" id="GO:0007062">
    <property type="term" value="P:sister chromatid cohesion"/>
    <property type="evidence" value="ECO:0007669"/>
    <property type="project" value="TreeGrafter"/>
</dbReference>
<dbReference type="HOGENOM" id="CLU_949819_0_0_1"/>
<organism evidence="3 4">
    <name type="scientific">Ciona savignyi</name>
    <name type="common">Pacific transparent sea squirt</name>
    <dbReference type="NCBI Taxonomy" id="51511"/>
    <lineage>
        <taxon>Eukaryota</taxon>
        <taxon>Metazoa</taxon>
        <taxon>Chordata</taxon>
        <taxon>Tunicata</taxon>
        <taxon>Ascidiacea</taxon>
        <taxon>Phlebobranchia</taxon>
        <taxon>Cionidae</taxon>
        <taxon>Ciona</taxon>
    </lineage>
</organism>
<feature type="region of interest" description="Disordered" evidence="2">
    <location>
        <begin position="256"/>
        <end position="293"/>
    </location>
</feature>
<dbReference type="Ensembl" id="ENSCSAVT00000004913.1">
    <property type="protein sequence ID" value="ENSCSAVP00000004845.1"/>
    <property type="gene ID" value="ENSCSAVG00000002890.1"/>
</dbReference>
<protein>
    <submittedName>
        <fullName evidence="3">Uncharacterized protein</fullName>
    </submittedName>
</protein>
<reference evidence="3" key="3">
    <citation type="submission" date="2025-09" db="UniProtKB">
        <authorList>
            <consortium name="Ensembl"/>
        </authorList>
    </citation>
    <scope>IDENTIFICATION</scope>
</reference>
<dbReference type="GO" id="GO:0000785">
    <property type="term" value="C:chromatin"/>
    <property type="evidence" value="ECO:0007669"/>
    <property type="project" value="TreeGrafter"/>
</dbReference>
<comment type="similarity">
    <text evidence="1">Belongs to the SCC3 family.</text>
</comment>
<dbReference type="PANTHER" id="PTHR11199:SF0">
    <property type="entry name" value="LD34181P-RELATED"/>
    <property type="match status" value="1"/>
</dbReference>